<dbReference type="NCBIfam" id="NF006767">
    <property type="entry name" value="PRK09289.1"/>
    <property type="match status" value="1"/>
</dbReference>
<evidence type="ECO:0000256" key="7">
    <source>
        <dbReference type="ARBA" id="ARBA00022619"/>
    </source>
</evidence>
<name>A0A372LBG0_9BACI</name>
<dbReference type="Proteomes" id="UP000262939">
    <property type="component" value="Unassembled WGS sequence"/>
</dbReference>
<feature type="domain" description="Lumazine-binding" evidence="12">
    <location>
        <begin position="97"/>
        <end position="193"/>
    </location>
</feature>
<protein>
    <recommendedName>
        <fullName evidence="6 10">Riboflavin synthase</fullName>
        <ecNumber evidence="5 10">2.5.1.9</ecNumber>
    </recommendedName>
</protein>
<sequence length="212" mass="22885">MFTGIIEDIGTVSSLNSSGNSMVLTITSKKIVEDVHLGDSISVNGVCLTVISFTSETFTVDVMPETVKDTSLRLLKAGSPVNLERAMSANGRFGGHFVSGHIDGTGTIVKTQRKENAVYYVIQLDDSLSKYCIPKGSIAIDGTSLTIFDIRDNMVTVSLIPLTHQDTVLGRKNAGDIVNIENDMIGKYIIHQAESKNPKKGITLDFLAENGF</sequence>
<dbReference type="RefSeq" id="WP_117323034.1">
    <property type="nucleotide sequence ID" value="NZ_QVTD01000008.1"/>
</dbReference>
<evidence type="ECO:0000313" key="13">
    <source>
        <dbReference type="EMBL" id="RFU62907.1"/>
    </source>
</evidence>
<evidence type="ECO:0000313" key="14">
    <source>
        <dbReference type="Proteomes" id="UP000262939"/>
    </source>
</evidence>
<dbReference type="FunFam" id="2.40.30.20:FF:000004">
    <property type="entry name" value="Riboflavin synthase, alpha subunit"/>
    <property type="match status" value="1"/>
</dbReference>
<dbReference type="CDD" id="cd00402">
    <property type="entry name" value="Riboflavin_synthase_like"/>
    <property type="match status" value="1"/>
</dbReference>
<keyword evidence="9" id="KW-0677">Repeat</keyword>
<dbReference type="AlphaFoldDB" id="A0A372LBG0"/>
<comment type="pathway">
    <text evidence="3">Cofactor biosynthesis; riboflavin biosynthesis; riboflavin from 2-hydroxy-3-oxobutyl phosphate and 5-amino-6-(D-ribitylamino)uracil: step 2/2.</text>
</comment>
<evidence type="ECO:0000259" key="12">
    <source>
        <dbReference type="PROSITE" id="PS51177"/>
    </source>
</evidence>
<dbReference type="Gene3D" id="2.40.30.20">
    <property type="match status" value="2"/>
</dbReference>
<evidence type="ECO:0000256" key="10">
    <source>
        <dbReference type="NCBIfam" id="TIGR00187"/>
    </source>
</evidence>
<dbReference type="OrthoDB" id="9788537at2"/>
<keyword evidence="7" id="KW-0686">Riboflavin biosynthesis</keyword>
<gene>
    <name evidence="13" type="primary">ribE</name>
    <name evidence="13" type="ORF">D0466_13230</name>
</gene>
<dbReference type="InterPro" id="IPR023366">
    <property type="entry name" value="ATP_synth_asu-like_sf"/>
</dbReference>
<reference evidence="13 14" key="1">
    <citation type="submission" date="2018-08" db="EMBL/GenBank/DDBJ databases">
        <title>Bacillus chawlae sp. nov., Bacillus glennii sp. nov., and Bacillus saganii sp. nov. Isolated from the Vehicle Assembly Building at Kennedy Space Center where the Viking Spacecraft were Assembled.</title>
        <authorList>
            <person name="Seuylemezian A."/>
            <person name="Vaishampayan P."/>
        </authorList>
    </citation>
    <scope>NUCLEOTIDE SEQUENCE [LARGE SCALE GENOMIC DNA]</scope>
    <source>
        <strain evidence="13 14">V44-8</strain>
    </source>
</reference>
<dbReference type="InterPro" id="IPR001783">
    <property type="entry name" value="Lumazine-bd"/>
</dbReference>
<feature type="repeat" description="Lumazine-binding" evidence="11">
    <location>
        <begin position="97"/>
        <end position="193"/>
    </location>
</feature>
<evidence type="ECO:0000256" key="11">
    <source>
        <dbReference type="PROSITE-ProRule" id="PRU00524"/>
    </source>
</evidence>
<dbReference type="EC" id="2.5.1.9" evidence="5 10"/>
<dbReference type="PROSITE" id="PS51177">
    <property type="entry name" value="LUMAZINE_BIND"/>
    <property type="match status" value="2"/>
</dbReference>
<evidence type="ECO:0000256" key="5">
    <source>
        <dbReference type="ARBA" id="ARBA00012827"/>
    </source>
</evidence>
<dbReference type="NCBIfam" id="NF009566">
    <property type="entry name" value="PRK13020.1"/>
    <property type="match status" value="1"/>
</dbReference>
<organism evidence="13 14">
    <name type="scientific">Peribacillus glennii</name>
    <dbReference type="NCBI Taxonomy" id="2303991"/>
    <lineage>
        <taxon>Bacteria</taxon>
        <taxon>Bacillati</taxon>
        <taxon>Bacillota</taxon>
        <taxon>Bacilli</taxon>
        <taxon>Bacillales</taxon>
        <taxon>Bacillaceae</taxon>
        <taxon>Peribacillus</taxon>
    </lineage>
</organism>
<evidence type="ECO:0000256" key="1">
    <source>
        <dbReference type="ARBA" id="ARBA00000968"/>
    </source>
</evidence>
<dbReference type="InterPro" id="IPR026017">
    <property type="entry name" value="Lumazine-bd_dom"/>
</dbReference>
<proteinExistence type="predicted"/>
<keyword evidence="14" id="KW-1185">Reference proteome</keyword>
<evidence type="ECO:0000256" key="6">
    <source>
        <dbReference type="ARBA" id="ARBA00013950"/>
    </source>
</evidence>
<dbReference type="InterPro" id="IPR017938">
    <property type="entry name" value="Riboflavin_synthase-like_b-brl"/>
</dbReference>
<feature type="repeat" description="Lumazine-binding" evidence="11">
    <location>
        <begin position="1"/>
        <end position="96"/>
    </location>
</feature>
<dbReference type="PIRSF" id="PIRSF000498">
    <property type="entry name" value="Riboflavin_syn_A"/>
    <property type="match status" value="1"/>
</dbReference>
<comment type="function">
    <text evidence="2">Catalyzes the dismutation of two molecules of 6,7-dimethyl-8-ribityllumazine, resulting in the formation of riboflavin and 5-amino-6-(D-ribitylamino)uracil.</text>
</comment>
<dbReference type="PANTHER" id="PTHR21098">
    <property type="entry name" value="RIBOFLAVIN SYNTHASE ALPHA CHAIN"/>
    <property type="match status" value="1"/>
</dbReference>
<dbReference type="NCBIfam" id="TIGR00187">
    <property type="entry name" value="ribE"/>
    <property type="match status" value="1"/>
</dbReference>
<comment type="subunit">
    <text evidence="4">Homotrimer.</text>
</comment>
<accession>A0A372LBG0</accession>
<dbReference type="GO" id="GO:0009231">
    <property type="term" value="P:riboflavin biosynthetic process"/>
    <property type="evidence" value="ECO:0007669"/>
    <property type="project" value="UniProtKB-KW"/>
</dbReference>
<dbReference type="SUPFAM" id="SSF63380">
    <property type="entry name" value="Riboflavin synthase domain-like"/>
    <property type="match status" value="2"/>
</dbReference>
<dbReference type="EMBL" id="QVTD01000008">
    <property type="protein sequence ID" value="RFU62907.1"/>
    <property type="molecule type" value="Genomic_DNA"/>
</dbReference>
<dbReference type="Pfam" id="PF00677">
    <property type="entry name" value="Lum_binding"/>
    <property type="match status" value="2"/>
</dbReference>
<evidence type="ECO:0000256" key="9">
    <source>
        <dbReference type="ARBA" id="ARBA00022737"/>
    </source>
</evidence>
<feature type="domain" description="Lumazine-binding" evidence="12">
    <location>
        <begin position="1"/>
        <end position="96"/>
    </location>
</feature>
<dbReference type="GO" id="GO:0004746">
    <property type="term" value="F:riboflavin synthase activity"/>
    <property type="evidence" value="ECO:0007669"/>
    <property type="project" value="UniProtKB-UniRule"/>
</dbReference>
<evidence type="ECO:0000256" key="4">
    <source>
        <dbReference type="ARBA" id="ARBA00011233"/>
    </source>
</evidence>
<dbReference type="FunFam" id="2.40.30.20:FF:000003">
    <property type="entry name" value="Riboflavin synthase, alpha subunit"/>
    <property type="match status" value="1"/>
</dbReference>
<evidence type="ECO:0000256" key="3">
    <source>
        <dbReference type="ARBA" id="ARBA00004887"/>
    </source>
</evidence>
<evidence type="ECO:0000256" key="8">
    <source>
        <dbReference type="ARBA" id="ARBA00022679"/>
    </source>
</evidence>
<comment type="caution">
    <text evidence="13">The sequence shown here is derived from an EMBL/GenBank/DDBJ whole genome shotgun (WGS) entry which is preliminary data.</text>
</comment>
<dbReference type="PANTHER" id="PTHR21098:SF12">
    <property type="entry name" value="RIBOFLAVIN SYNTHASE"/>
    <property type="match status" value="1"/>
</dbReference>
<evidence type="ECO:0000256" key="2">
    <source>
        <dbReference type="ARBA" id="ARBA00002803"/>
    </source>
</evidence>
<keyword evidence="8 13" id="KW-0808">Transferase</keyword>
<comment type="catalytic activity">
    <reaction evidence="1">
        <text>2 6,7-dimethyl-8-(1-D-ribityl)lumazine + H(+) = 5-amino-6-(D-ribitylamino)uracil + riboflavin</text>
        <dbReference type="Rhea" id="RHEA:20772"/>
        <dbReference type="ChEBI" id="CHEBI:15378"/>
        <dbReference type="ChEBI" id="CHEBI:15934"/>
        <dbReference type="ChEBI" id="CHEBI:57986"/>
        <dbReference type="ChEBI" id="CHEBI:58201"/>
        <dbReference type="EC" id="2.5.1.9"/>
    </reaction>
</comment>